<comment type="caution">
    <text evidence="2">The sequence shown here is derived from an EMBL/GenBank/DDBJ whole genome shotgun (WGS) entry which is preliminary data.</text>
</comment>
<evidence type="ECO:0000313" key="2">
    <source>
        <dbReference type="EMBL" id="KGJ52753.1"/>
    </source>
</evidence>
<keyword evidence="1" id="KW-1133">Transmembrane helix</keyword>
<dbReference type="AlphaFoldDB" id="A0A099I789"/>
<feature type="transmembrane region" description="Helical" evidence="1">
    <location>
        <begin position="195"/>
        <end position="218"/>
    </location>
</feature>
<keyword evidence="1" id="KW-0472">Membrane</keyword>
<proteinExistence type="predicted"/>
<dbReference type="EMBL" id="JQIF01000054">
    <property type="protein sequence ID" value="KGJ52753.1"/>
    <property type="molecule type" value="Genomic_DNA"/>
</dbReference>
<dbReference type="Proteomes" id="UP000030008">
    <property type="component" value="Unassembled WGS sequence"/>
</dbReference>
<evidence type="ECO:0000256" key="1">
    <source>
        <dbReference type="SAM" id="Phobius"/>
    </source>
</evidence>
<name>A0A099I789_CLOIN</name>
<organism evidence="2 3">
    <name type="scientific">Clostridium innocuum</name>
    <dbReference type="NCBI Taxonomy" id="1522"/>
    <lineage>
        <taxon>Bacteria</taxon>
        <taxon>Bacillati</taxon>
        <taxon>Bacillota</taxon>
        <taxon>Clostridia</taxon>
        <taxon>Eubacteriales</taxon>
        <taxon>Clostridiaceae</taxon>
        <taxon>Clostridium</taxon>
    </lineage>
</organism>
<evidence type="ECO:0000313" key="3">
    <source>
        <dbReference type="Proteomes" id="UP000030008"/>
    </source>
</evidence>
<protein>
    <submittedName>
        <fullName evidence="2">Uncharacterized protein</fullName>
    </submittedName>
</protein>
<feature type="transmembrane region" description="Helical" evidence="1">
    <location>
        <begin position="339"/>
        <end position="357"/>
    </location>
</feature>
<accession>A0A099I789</accession>
<reference evidence="2 3" key="1">
    <citation type="submission" date="2014-08" db="EMBL/GenBank/DDBJ databases">
        <title>Clostridium innocuum, an unnegligible vancomycin-resistant pathogen causing extra-intestinal infections.</title>
        <authorList>
            <person name="Feng Y."/>
            <person name="Chiu C.-H."/>
        </authorList>
    </citation>
    <scope>NUCLEOTIDE SEQUENCE [LARGE SCALE GENOMIC DNA]</scope>
    <source>
        <strain evidence="2 3">AN88</strain>
    </source>
</reference>
<gene>
    <name evidence="2" type="ORF">CIAN88_13030</name>
</gene>
<sequence length="391" mass="44848">MCRLCLRELHKFFHSRLHCALLCVLLLFPLLHLAFTQHAQTQERYALLNDTVLNAKEAKAIADDLRRSMSGTVQKSWIADRKQELEKLVEQGIQKEDIRYQTLDQAYWDGYRTMEMVDAVRFDPQTPAIVRHDLNTHQWRYGPYEGWMSRMKIFEDTAKLYALFCLFLFGSMFNQEESCDMLELLKSCRKGRRKLACAKLIVSFSLALMLAAALYFILSVSTSMILDLSGGDTTLMMLRTLHIYTFSQIDLQALGLLLLSGIACTLFAVFTSVIVKKPAVSLGLGMLFFLLPMLIAMDGLQTSWTSFFPSNFLSFRAIDQLMTTPWLAVLGNLYHRLPLLYVVWSFLCIVLIPVMIAKHSSIRSWSIMRMMSTLGKGTKRKQNHTNHSIHS</sequence>
<keyword evidence="1" id="KW-0812">Transmembrane</keyword>
<feature type="transmembrane region" description="Helical" evidence="1">
    <location>
        <begin position="253"/>
        <end position="275"/>
    </location>
</feature>
<dbReference type="RefSeq" id="WP_044905833.1">
    <property type="nucleotide sequence ID" value="NZ_JQIF01000054.1"/>
</dbReference>
<feature type="transmembrane region" description="Helical" evidence="1">
    <location>
        <begin position="282"/>
        <end position="304"/>
    </location>
</feature>